<dbReference type="SUPFAM" id="SSF55874">
    <property type="entry name" value="ATPase domain of HSP90 chaperone/DNA topoisomerase II/histidine kinase"/>
    <property type="match status" value="1"/>
</dbReference>
<dbReference type="RefSeq" id="WP_379277385.1">
    <property type="nucleotide sequence ID" value="NZ_JBHUGT010000042.1"/>
</dbReference>
<keyword evidence="6 7" id="KW-0472">Membrane</keyword>
<dbReference type="SUPFAM" id="SSF158472">
    <property type="entry name" value="HAMP domain-like"/>
    <property type="match status" value="1"/>
</dbReference>
<evidence type="ECO:0000313" key="9">
    <source>
        <dbReference type="EMBL" id="MFD2662691.1"/>
    </source>
</evidence>
<comment type="subcellular location">
    <subcellularLocation>
        <location evidence="1">Cell membrane</location>
        <topology evidence="1">Multi-pass membrane protein</topology>
    </subcellularLocation>
</comment>
<comment type="caution">
    <text evidence="9">The sequence shown here is derived from an EMBL/GenBank/DDBJ whole genome shotgun (WGS) entry which is preliminary data.</text>
</comment>
<evidence type="ECO:0000256" key="3">
    <source>
        <dbReference type="ARBA" id="ARBA00022553"/>
    </source>
</evidence>
<dbReference type="InterPro" id="IPR036890">
    <property type="entry name" value="HATPase_C_sf"/>
</dbReference>
<keyword evidence="7" id="KW-1133">Transmembrane helix</keyword>
<dbReference type="EC" id="2.7.13.3" evidence="9"/>
<dbReference type="Gene3D" id="6.10.340.10">
    <property type="match status" value="1"/>
</dbReference>
<dbReference type="PANTHER" id="PTHR34220:SF7">
    <property type="entry name" value="SENSOR HISTIDINE KINASE YPDA"/>
    <property type="match status" value="1"/>
</dbReference>
<dbReference type="Pfam" id="PF00672">
    <property type="entry name" value="HAMP"/>
    <property type="match status" value="1"/>
</dbReference>
<organism evidence="9 10">
    <name type="scientific">Paenibacillus thailandensis</name>
    <dbReference type="NCBI Taxonomy" id="393250"/>
    <lineage>
        <taxon>Bacteria</taxon>
        <taxon>Bacillati</taxon>
        <taxon>Bacillota</taxon>
        <taxon>Bacilli</taxon>
        <taxon>Bacillales</taxon>
        <taxon>Paenibacillaceae</taxon>
        <taxon>Paenibacillus</taxon>
    </lineage>
</organism>
<dbReference type="SMART" id="SM00304">
    <property type="entry name" value="HAMP"/>
    <property type="match status" value="1"/>
</dbReference>
<dbReference type="GO" id="GO:0004673">
    <property type="term" value="F:protein histidine kinase activity"/>
    <property type="evidence" value="ECO:0007669"/>
    <property type="project" value="UniProtKB-EC"/>
</dbReference>
<dbReference type="InterPro" id="IPR003660">
    <property type="entry name" value="HAMP_dom"/>
</dbReference>
<feature type="domain" description="HAMP" evidence="8">
    <location>
        <begin position="342"/>
        <end position="394"/>
    </location>
</feature>
<dbReference type="PROSITE" id="PS50885">
    <property type="entry name" value="HAMP"/>
    <property type="match status" value="1"/>
</dbReference>
<feature type="transmembrane region" description="Helical" evidence="7">
    <location>
        <begin position="27"/>
        <end position="50"/>
    </location>
</feature>
<keyword evidence="2" id="KW-1003">Cell membrane</keyword>
<dbReference type="InterPro" id="IPR003594">
    <property type="entry name" value="HATPase_dom"/>
</dbReference>
<keyword evidence="5 9" id="KW-0418">Kinase</keyword>
<dbReference type="EMBL" id="JBHUMY010000032">
    <property type="protein sequence ID" value="MFD2662691.1"/>
    <property type="molecule type" value="Genomic_DNA"/>
</dbReference>
<dbReference type="InterPro" id="IPR050640">
    <property type="entry name" value="Bact_2-comp_sensor_kinase"/>
</dbReference>
<accession>A0ABW5R1K8</accession>
<sequence length="619" mass="70921">MNFLIKKTAELFSNVAKTVSRRLVNKLLLLFMSIIVLVVGLLTAISYQMLQNESIQSNISSASSNLKLVNRNLHSYLSDMEQFSLPQNSYDELTYAILHQNEDYSSRMYVEDYLKGLFYARDDLAAIYMYVIDQHSYYAVTKEHYNVTVRKVLDADFEGYGWYKETLQNPKNRSYQPLAGPSAGGELIGYPVDPDTGFMAYHWVMRSIVTRKPQAVFSFYYTNQMFDQMIGDVPLNGEEHLMYFSPDGRLFYADDYGFYGQAAEEGMLQRLDSEDGGHFTWGEGDRKYLVVYDVEEAEGWRLVKPIPYGQIREAATTNRNIALALGIGFLLIAIVTVFFYSKAITRPLNELQKQMKRFSAGDFEAQSEVKGRDEIAYLSHHFNLMVKRTNELITERYKMKLAEKNAILKALEAEINPHFLYNALQAISTKALRYERYDIADMVDALALTLRYCISGRDIVLAREELQHIERYMSLQKARFGARLQVVYEWDEPLMDVELPKLSVQTLAENAIKHALEKVSSTVTITIGAKLAGEHTVITVADDGPGFEPDRLKKVLLSFEEDWQDRETDNVGLLNLHTRLRLLYGEKASLHIHSDKSGTRMEMLLPQGGHGKDVQRIDH</sequence>
<evidence type="ECO:0000256" key="2">
    <source>
        <dbReference type="ARBA" id="ARBA00022475"/>
    </source>
</evidence>
<dbReference type="Gene3D" id="3.30.565.10">
    <property type="entry name" value="Histidine kinase-like ATPase, C-terminal domain"/>
    <property type="match status" value="1"/>
</dbReference>
<evidence type="ECO:0000313" key="10">
    <source>
        <dbReference type="Proteomes" id="UP001597493"/>
    </source>
</evidence>
<keyword evidence="10" id="KW-1185">Reference proteome</keyword>
<keyword evidence="7" id="KW-0812">Transmembrane</keyword>
<protein>
    <submittedName>
        <fullName evidence="9">Sensor histidine kinase</fullName>
        <ecNumber evidence="9">2.7.13.3</ecNumber>
    </submittedName>
</protein>
<feature type="transmembrane region" description="Helical" evidence="7">
    <location>
        <begin position="321"/>
        <end position="340"/>
    </location>
</feature>
<dbReference type="PANTHER" id="PTHR34220">
    <property type="entry name" value="SENSOR HISTIDINE KINASE YPDA"/>
    <property type="match status" value="1"/>
</dbReference>
<dbReference type="Proteomes" id="UP001597493">
    <property type="component" value="Unassembled WGS sequence"/>
</dbReference>
<keyword evidence="4 9" id="KW-0808">Transferase</keyword>
<dbReference type="InterPro" id="IPR010559">
    <property type="entry name" value="Sig_transdc_His_kin_internal"/>
</dbReference>
<gene>
    <name evidence="9" type="ORF">ACFSW5_20750</name>
</gene>
<evidence type="ECO:0000256" key="4">
    <source>
        <dbReference type="ARBA" id="ARBA00022679"/>
    </source>
</evidence>
<dbReference type="CDD" id="cd06225">
    <property type="entry name" value="HAMP"/>
    <property type="match status" value="1"/>
</dbReference>
<reference evidence="10" key="1">
    <citation type="journal article" date="2019" name="Int. J. Syst. Evol. Microbiol.">
        <title>The Global Catalogue of Microorganisms (GCM) 10K type strain sequencing project: providing services to taxonomists for standard genome sequencing and annotation.</title>
        <authorList>
            <consortium name="The Broad Institute Genomics Platform"/>
            <consortium name="The Broad Institute Genome Sequencing Center for Infectious Disease"/>
            <person name="Wu L."/>
            <person name="Ma J."/>
        </authorList>
    </citation>
    <scope>NUCLEOTIDE SEQUENCE [LARGE SCALE GENOMIC DNA]</scope>
    <source>
        <strain evidence="10">TISTR 1827</strain>
    </source>
</reference>
<proteinExistence type="predicted"/>
<evidence type="ECO:0000256" key="7">
    <source>
        <dbReference type="SAM" id="Phobius"/>
    </source>
</evidence>
<evidence type="ECO:0000256" key="5">
    <source>
        <dbReference type="ARBA" id="ARBA00022777"/>
    </source>
</evidence>
<dbReference type="Pfam" id="PF02518">
    <property type="entry name" value="HATPase_c"/>
    <property type="match status" value="1"/>
</dbReference>
<evidence type="ECO:0000256" key="1">
    <source>
        <dbReference type="ARBA" id="ARBA00004651"/>
    </source>
</evidence>
<name>A0ABW5R1K8_9BACL</name>
<evidence type="ECO:0000256" key="6">
    <source>
        <dbReference type="ARBA" id="ARBA00023136"/>
    </source>
</evidence>
<keyword evidence="3" id="KW-0597">Phosphoprotein</keyword>
<dbReference type="Pfam" id="PF06580">
    <property type="entry name" value="His_kinase"/>
    <property type="match status" value="1"/>
</dbReference>
<evidence type="ECO:0000259" key="8">
    <source>
        <dbReference type="PROSITE" id="PS50885"/>
    </source>
</evidence>